<evidence type="ECO:0000256" key="1">
    <source>
        <dbReference type="SAM" id="MobiDB-lite"/>
    </source>
</evidence>
<dbReference type="OMA" id="QPHIAFL"/>
<reference evidence="2 3" key="1">
    <citation type="journal article" date="2011" name="PLoS Pathog.">
        <title>Endophytic Life Strategies Decoded by Genome and Transcriptome Analyses of the Mutualistic Root Symbiont Piriformospora indica.</title>
        <authorList>
            <person name="Zuccaro A."/>
            <person name="Lahrmann U."/>
            <person name="Guldener U."/>
            <person name="Langen G."/>
            <person name="Pfiffi S."/>
            <person name="Biedenkopf D."/>
            <person name="Wong P."/>
            <person name="Samans B."/>
            <person name="Grimm C."/>
            <person name="Basiewicz M."/>
            <person name="Murat C."/>
            <person name="Martin F."/>
            <person name="Kogel K.H."/>
        </authorList>
    </citation>
    <scope>NUCLEOTIDE SEQUENCE [LARGE SCALE GENOMIC DNA]</scope>
    <source>
        <strain evidence="2 3">DSM 11827</strain>
    </source>
</reference>
<protein>
    <submittedName>
        <fullName evidence="2">Uncharacterized protein</fullName>
    </submittedName>
</protein>
<dbReference type="OrthoDB" id="3258969at2759"/>
<feature type="region of interest" description="Disordered" evidence="1">
    <location>
        <begin position="128"/>
        <end position="214"/>
    </location>
</feature>
<feature type="compositionally biased region" description="Low complexity" evidence="1">
    <location>
        <begin position="133"/>
        <end position="158"/>
    </location>
</feature>
<accession>G4TEY9</accession>
<comment type="caution">
    <text evidence="2">The sequence shown here is derived from an EMBL/GenBank/DDBJ whole genome shotgun (WGS) entry which is preliminary data.</text>
</comment>
<evidence type="ECO:0000313" key="3">
    <source>
        <dbReference type="Proteomes" id="UP000007148"/>
    </source>
</evidence>
<dbReference type="EMBL" id="CAFZ01000066">
    <property type="protein sequence ID" value="CCA69897.1"/>
    <property type="molecule type" value="Genomic_DNA"/>
</dbReference>
<feature type="compositionally biased region" description="Low complexity" evidence="1">
    <location>
        <begin position="181"/>
        <end position="199"/>
    </location>
</feature>
<dbReference type="HOGENOM" id="CLU_034577_0_0_1"/>
<name>G4TEY9_SERID</name>
<dbReference type="AlphaFoldDB" id="G4TEY9"/>
<dbReference type="Proteomes" id="UP000007148">
    <property type="component" value="Unassembled WGS sequence"/>
</dbReference>
<sequence length="526" mass="58540">MGGFTRPRDLRMTNWLPGGRFLAKSKLYEDPAHIAYQPHIAFLIRSRYLVHFGPGRPNAPEFIVGYCPVGRFKHLLRRLNSGFCESKVLEAMDNACWPGLARELPFKPIKWWNPGEDPDEIRVTLESGRELPQSAVSTEGSTSSGSSSEGDAAASDGESSQEKDTLDKVAADTESVPLTNEVTATVESSSTSPSTTQPADNNLDEAEKNKYDSDDDDLAVDLAIVEGAKRARRAKAKEMMKQGVSPHSVLAFMRTPFVEEQVLASFKKPESRPQLMKEQILYLADKAKLRAYTNMISSEVFPNMAGHGTSVNDPNLMDPKFVETNLAGTVYDVRRQYIPTLAKQPFWIPVLAVSLPTRPLARVMARLAKALPRGLPYYASMPTEDLKCKLSYPSRSLNLRLTRMRRLTSQIAERLAGYYAGFPGIRFDPRLPGRGVNGTLLHKPLPEENRRITVLIDSAYERADTEMAQYLSDTRGQIRVGLMDELGNALDPALDFTEDNNVSINEDEGGLRDDEEDHASDEENAR</sequence>
<feature type="compositionally biased region" description="Acidic residues" evidence="1">
    <location>
        <begin position="505"/>
        <end position="520"/>
    </location>
</feature>
<keyword evidence="3" id="KW-1185">Reference proteome</keyword>
<organism evidence="2 3">
    <name type="scientific">Serendipita indica (strain DSM 11827)</name>
    <name type="common">Root endophyte fungus</name>
    <name type="synonym">Piriformospora indica</name>
    <dbReference type="NCBI Taxonomy" id="1109443"/>
    <lineage>
        <taxon>Eukaryota</taxon>
        <taxon>Fungi</taxon>
        <taxon>Dikarya</taxon>
        <taxon>Basidiomycota</taxon>
        <taxon>Agaricomycotina</taxon>
        <taxon>Agaricomycetes</taxon>
        <taxon>Sebacinales</taxon>
        <taxon>Serendipitaceae</taxon>
        <taxon>Serendipita</taxon>
    </lineage>
</organism>
<proteinExistence type="predicted"/>
<feature type="region of interest" description="Disordered" evidence="1">
    <location>
        <begin position="497"/>
        <end position="526"/>
    </location>
</feature>
<dbReference type="eggNOG" id="ENOG502SK55">
    <property type="taxonomic scope" value="Eukaryota"/>
</dbReference>
<dbReference type="InParanoid" id="G4TEY9"/>
<feature type="compositionally biased region" description="Basic and acidic residues" evidence="1">
    <location>
        <begin position="160"/>
        <end position="171"/>
    </location>
</feature>
<gene>
    <name evidence="2" type="ORF">PIIN_03837</name>
</gene>
<evidence type="ECO:0000313" key="2">
    <source>
        <dbReference type="EMBL" id="CCA69897.1"/>
    </source>
</evidence>